<organism evidence="1 2">
    <name type="scientific">Bacteroides xylanisolvens</name>
    <dbReference type="NCBI Taxonomy" id="371601"/>
    <lineage>
        <taxon>Bacteria</taxon>
        <taxon>Pseudomonadati</taxon>
        <taxon>Bacteroidota</taxon>
        <taxon>Bacteroidia</taxon>
        <taxon>Bacteroidales</taxon>
        <taxon>Bacteroidaceae</taxon>
        <taxon>Bacteroides</taxon>
    </lineage>
</organism>
<reference evidence="1 2" key="1">
    <citation type="submission" date="2016-10" db="EMBL/GenBank/DDBJ databases">
        <authorList>
            <person name="de Groot N.N."/>
        </authorList>
    </citation>
    <scope>NUCLEOTIDE SEQUENCE [LARGE SCALE GENOMIC DNA]</scope>
    <source>
        <strain evidence="1 2">NLAE-zl-G339</strain>
    </source>
</reference>
<gene>
    <name evidence="1" type="ORF">SAMN04487924_1209</name>
</gene>
<name>A0A1H4FI76_9BACE</name>
<sequence>MNLAQNPTEKRKVLFYTLRLFVMYKLSVNPKIL</sequence>
<evidence type="ECO:0000313" key="1">
    <source>
        <dbReference type="EMBL" id="SEA96192.1"/>
    </source>
</evidence>
<protein>
    <submittedName>
        <fullName evidence="1">Uncharacterized protein</fullName>
    </submittedName>
</protein>
<dbReference type="Proteomes" id="UP000183040">
    <property type="component" value="Unassembled WGS sequence"/>
</dbReference>
<dbReference type="AlphaFoldDB" id="A0A1H4FI76"/>
<dbReference type="EMBL" id="FNRP01000020">
    <property type="protein sequence ID" value="SEA96192.1"/>
    <property type="molecule type" value="Genomic_DNA"/>
</dbReference>
<proteinExistence type="predicted"/>
<evidence type="ECO:0000313" key="2">
    <source>
        <dbReference type="Proteomes" id="UP000183040"/>
    </source>
</evidence>
<accession>A0A1H4FI76</accession>